<dbReference type="Gene3D" id="3.30.1370.50">
    <property type="entry name" value="R3H-like domain"/>
    <property type="match status" value="1"/>
</dbReference>
<proteinExistence type="predicted"/>
<dbReference type="Pfam" id="PF25516">
    <property type="entry name" value="PTPase"/>
    <property type="match status" value="1"/>
</dbReference>
<name>A0ABX1LTY4_9CYAN</name>
<dbReference type="InterPro" id="IPR058670">
    <property type="entry name" value="PTPase_dom"/>
</dbReference>
<gene>
    <name evidence="5" type="ORF">HC246_09530</name>
</gene>
<dbReference type="PANTHER" id="PTHR20953">
    <property type="entry name" value="KINASE-RELATED"/>
    <property type="match status" value="1"/>
</dbReference>
<dbReference type="CDD" id="cd02645">
    <property type="entry name" value="R3H_AAA"/>
    <property type="match status" value="1"/>
</dbReference>
<dbReference type="SMART" id="SM00393">
    <property type="entry name" value="R3H"/>
    <property type="match status" value="1"/>
</dbReference>
<dbReference type="SUPFAM" id="SSF82708">
    <property type="entry name" value="R3H domain"/>
    <property type="match status" value="1"/>
</dbReference>
<dbReference type="PROSITE" id="PS51061">
    <property type="entry name" value="R3H"/>
    <property type="match status" value="1"/>
</dbReference>
<evidence type="ECO:0000313" key="5">
    <source>
        <dbReference type="EMBL" id="NMF58254.1"/>
    </source>
</evidence>
<feature type="domain" description="R3H" evidence="4">
    <location>
        <begin position="517"/>
        <end position="582"/>
    </location>
</feature>
<dbReference type="EMBL" id="JAAVJL010000001">
    <property type="protein sequence ID" value="NMF58254.1"/>
    <property type="molecule type" value="Genomic_DNA"/>
</dbReference>
<keyword evidence="2" id="KW-0067">ATP-binding</keyword>
<keyword evidence="1" id="KW-0547">Nucleotide-binding</keyword>
<dbReference type="SUPFAM" id="SSF52540">
    <property type="entry name" value="P-loop containing nucleoside triphosphate hydrolases"/>
    <property type="match status" value="1"/>
</dbReference>
<dbReference type="CDD" id="cd00009">
    <property type="entry name" value="AAA"/>
    <property type="match status" value="1"/>
</dbReference>
<dbReference type="Gene3D" id="3.40.50.300">
    <property type="entry name" value="P-loop containing nucleotide triphosphate hydrolases"/>
    <property type="match status" value="1"/>
</dbReference>
<dbReference type="InterPro" id="IPR036867">
    <property type="entry name" value="R3H_dom_sf"/>
</dbReference>
<dbReference type="Pfam" id="PF01424">
    <property type="entry name" value="R3H"/>
    <property type="match status" value="1"/>
</dbReference>
<protein>
    <submittedName>
        <fullName evidence="5">AAA family ATPase</fullName>
    </submittedName>
</protein>
<dbReference type="InterPro" id="IPR045735">
    <property type="entry name" value="Spore_III_AA_AAA+_ATPase"/>
</dbReference>
<organism evidence="5 6">
    <name type="scientific">Pseudanabaena yagii GIHE-NHR1</name>
    <dbReference type="NCBI Taxonomy" id="2722753"/>
    <lineage>
        <taxon>Bacteria</taxon>
        <taxon>Bacillati</taxon>
        <taxon>Cyanobacteriota</taxon>
        <taxon>Cyanophyceae</taxon>
        <taxon>Pseudanabaenales</taxon>
        <taxon>Pseudanabaenaceae</taxon>
        <taxon>Pseudanabaena</taxon>
        <taxon>Pseudanabaena yagii</taxon>
    </lineage>
</organism>
<dbReference type="InterPro" id="IPR003593">
    <property type="entry name" value="AAA+_ATPase"/>
</dbReference>
<evidence type="ECO:0000256" key="1">
    <source>
        <dbReference type="ARBA" id="ARBA00022741"/>
    </source>
</evidence>
<evidence type="ECO:0000256" key="2">
    <source>
        <dbReference type="ARBA" id="ARBA00022840"/>
    </source>
</evidence>
<dbReference type="RefSeq" id="WP_169363180.1">
    <property type="nucleotide sequence ID" value="NZ_JAAVJL010000001.1"/>
</dbReference>
<evidence type="ECO:0000256" key="3">
    <source>
        <dbReference type="SAM" id="MobiDB-lite"/>
    </source>
</evidence>
<dbReference type="InterPro" id="IPR001374">
    <property type="entry name" value="R3H_dom"/>
</dbReference>
<evidence type="ECO:0000313" key="6">
    <source>
        <dbReference type="Proteomes" id="UP000738376"/>
    </source>
</evidence>
<dbReference type="Pfam" id="PF19568">
    <property type="entry name" value="Spore_III_AA"/>
    <property type="match status" value="1"/>
</dbReference>
<dbReference type="PANTHER" id="PTHR20953:SF3">
    <property type="entry name" value="P-LOOP CONTAINING NUCLEOSIDE TRIPHOSPHATE HYDROLASES SUPERFAMILY PROTEIN"/>
    <property type="match status" value="1"/>
</dbReference>
<dbReference type="SMART" id="SM00382">
    <property type="entry name" value="AAA"/>
    <property type="match status" value="1"/>
</dbReference>
<sequence>MDSIRKQVTDNLDQLLDILPPRIKNSLELCGGLEQLVEIVMDLGRLPEARYFDSTKYLTDDPITKEDLAHCVKQVGEFGGDNRAGIERTLHRISAIRNRKGEIIGLTCRVGRAVYGTIAMIRDLVETGKSILLLGKPGMGKTTALREIARVLADDLNKRVVIIDSSNEIAGDGDIPHPAIGRARRMQVSQPELQHQVMIEAVENHMPEVIVIDEIGTELEALAARTIAERGVQLVGTAHGNQLANLIKNPTLSDLIGGIQSVTLGDEEMRRRGLPQKSILERKAQPTFDIAVEMWERYRWAVHSDVAGTIDMLLRDRDPGRQIRSVSDGGEVTTTEEKPKNPEVVKNPVVKGWRASGRMKPIPLDPQVQPHVEIADLTSKLTSSPSNISSPNINEEEEEANDLANVYGAMQERFGTLYVYLYGVSRHQTEQVIQSINLPIEVTKDLDEADIVLALRSQIRTSSKVRQVAEARQIPIHAIKTSTLPQINRALRRILHIDESPADTITDLNMFAYGDSEDEIEALEETRLAVEQIVIPKGQPVELLPRSSVIRRMQHELVEHYQLRSESYGSEPNRRLRIFPNS</sequence>
<dbReference type="Proteomes" id="UP000738376">
    <property type="component" value="Unassembled WGS sequence"/>
</dbReference>
<comment type="caution">
    <text evidence="5">The sequence shown here is derived from an EMBL/GenBank/DDBJ whole genome shotgun (WGS) entry which is preliminary data.</text>
</comment>
<dbReference type="InterPro" id="IPR034081">
    <property type="entry name" value="R3H_AAA"/>
</dbReference>
<keyword evidence="6" id="KW-1185">Reference proteome</keyword>
<accession>A0ABX1LTY4</accession>
<feature type="region of interest" description="Disordered" evidence="3">
    <location>
        <begin position="321"/>
        <end position="342"/>
    </location>
</feature>
<dbReference type="InterPro" id="IPR027417">
    <property type="entry name" value="P-loop_NTPase"/>
</dbReference>
<reference evidence="5 6" key="1">
    <citation type="submission" date="2020-03" db="EMBL/GenBank/DDBJ databases">
        <title>Draft Genome Sequence of 2-Methylisoborneol Producing Pseudanabaena yagii Strain GIHE-NHR1 Isolated from North Han River in South Korea.</title>
        <authorList>
            <person name="Jeong J."/>
        </authorList>
    </citation>
    <scope>NUCLEOTIDE SEQUENCE [LARGE SCALE GENOMIC DNA]</scope>
    <source>
        <strain evidence="5 6">GIHE-NHR1</strain>
    </source>
</reference>
<evidence type="ECO:0000259" key="4">
    <source>
        <dbReference type="PROSITE" id="PS51061"/>
    </source>
</evidence>